<evidence type="ECO:0000259" key="7">
    <source>
        <dbReference type="PROSITE" id="PS50075"/>
    </source>
</evidence>
<dbReference type="InterPro" id="IPR020841">
    <property type="entry name" value="PKS_Beta-ketoAc_synthase_dom"/>
</dbReference>
<dbReference type="InterPro" id="IPR049551">
    <property type="entry name" value="PKS_DH_C"/>
</dbReference>
<dbReference type="InterPro" id="IPR014031">
    <property type="entry name" value="Ketoacyl_synth_C"/>
</dbReference>
<dbReference type="SUPFAM" id="SSF53901">
    <property type="entry name" value="Thiolase-like"/>
    <property type="match status" value="1"/>
</dbReference>
<comment type="caution">
    <text evidence="10">The sequence shown here is derived from an EMBL/GenBank/DDBJ whole genome shotgun (WGS) entry which is preliminary data.</text>
</comment>
<feature type="region of interest" description="Disordered" evidence="6">
    <location>
        <begin position="1"/>
        <end position="20"/>
    </location>
</feature>
<dbReference type="InterPro" id="IPR016035">
    <property type="entry name" value="Acyl_Trfase/lysoPLipase"/>
</dbReference>
<keyword evidence="1" id="KW-0596">Phosphopantetheine</keyword>
<dbReference type="Gene3D" id="1.10.1200.10">
    <property type="entry name" value="ACP-like"/>
    <property type="match status" value="1"/>
</dbReference>
<evidence type="ECO:0000256" key="6">
    <source>
        <dbReference type="SAM" id="MobiDB-lite"/>
    </source>
</evidence>
<dbReference type="GO" id="GO:0031177">
    <property type="term" value="F:phosphopantetheine binding"/>
    <property type="evidence" value="ECO:0007669"/>
    <property type="project" value="InterPro"/>
</dbReference>
<dbReference type="PROSITE" id="PS52019">
    <property type="entry name" value="PKS_MFAS_DH"/>
    <property type="match status" value="1"/>
</dbReference>
<accession>A0A8H6NEC3</accession>
<dbReference type="Gene3D" id="3.30.70.3290">
    <property type="match status" value="1"/>
</dbReference>
<keyword evidence="2" id="KW-0597">Phosphoprotein</keyword>
<dbReference type="InterPro" id="IPR036736">
    <property type="entry name" value="ACP-like_sf"/>
</dbReference>
<reference evidence="10" key="1">
    <citation type="journal article" date="2020" name="Phytopathology">
        <title>Genome Sequence Resources of Colletotrichum truncatum, C. plurivorum, C. musicola, and C. sojae: Four Species Pathogenic to Soybean (Glycine max).</title>
        <authorList>
            <person name="Rogerio F."/>
            <person name="Boufleur T.R."/>
            <person name="Ciampi-Guillardi M."/>
            <person name="Sukno S.A."/>
            <person name="Thon M.R."/>
            <person name="Massola Junior N.S."/>
            <person name="Baroncelli R."/>
        </authorList>
    </citation>
    <scope>NUCLEOTIDE SEQUENCE</scope>
    <source>
        <strain evidence="10">LFN00145</strain>
    </source>
</reference>
<evidence type="ECO:0000313" key="11">
    <source>
        <dbReference type="Proteomes" id="UP000654918"/>
    </source>
</evidence>
<evidence type="ECO:0000259" key="8">
    <source>
        <dbReference type="PROSITE" id="PS52004"/>
    </source>
</evidence>
<evidence type="ECO:0000256" key="5">
    <source>
        <dbReference type="PROSITE-ProRule" id="PRU01363"/>
    </source>
</evidence>
<dbReference type="SUPFAM" id="SSF52151">
    <property type="entry name" value="FabD/lysophospholipase-like"/>
    <property type="match status" value="1"/>
</dbReference>
<dbReference type="PROSITE" id="PS50075">
    <property type="entry name" value="CARRIER"/>
    <property type="match status" value="1"/>
</dbReference>
<dbReference type="Gene3D" id="3.40.50.150">
    <property type="entry name" value="Vaccinia Virus protein VP39"/>
    <property type="match status" value="1"/>
</dbReference>
<dbReference type="SUPFAM" id="SSF53335">
    <property type="entry name" value="S-adenosyl-L-methionine-dependent methyltransferases"/>
    <property type="match status" value="1"/>
</dbReference>
<dbReference type="Pfam" id="PF00550">
    <property type="entry name" value="PP-binding"/>
    <property type="match status" value="1"/>
</dbReference>
<dbReference type="PROSITE" id="PS52004">
    <property type="entry name" value="KS3_2"/>
    <property type="match status" value="1"/>
</dbReference>
<dbReference type="InterPro" id="IPR020806">
    <property type="entry name" value="PKS_PP-bd"/>
</dbReference>
<dbReference type="CDD" id="cd00833">
    <property type="entry name" value="PKS"/>
    <property type="match status" value="1"/>
</dbReference>
<feature type="compositionally biased region" description="Polar residues" evidence="6">
    <location>
        <begin position="1926"/>
        <end position="1939"/>
    </location>
</feature>
<dbReference type="PANTHER" id="PTHR43775:SF37">
    <property type="entry name" value="SI:DKEY-61P9.11"/>
    <property type="match status" value="1"/>
</dbReference>
<dbReference type="GO" id="GO:0044550">
    <property type="term" value="P:secondary metabolite biosynthetic process"/>
    <property type="evidence" value="ECO:0007669"/>
    <property type="project" value="TreeGrafter"/>
</dbReference>
<feature type="region of interest" description="Disordered" evidence="6">
    <location>
        <begin position="1900"/>
        <end position="1945"/>
    </location>
</feature>
<comment type="caution">
    <text evidence="5">Lacks conserved residue(s) required for the propagation of feature annotation.</text>
</comment>
<dbReference type="Pfam" id="PF21089">
    <property type="entry name" value="PKS_DH_N"/>
    <property type="match status" value="1"/>
</dbReference>
<dbReference type="CDD" id="cd02440">
    <property type="entry name" value="AdoMet_MTases"/>
    <property type="match status" value="1"/>
</dbReference>
<dbReference type="Gene3D" id="3.40.50.1820">
    <property type="entry name" value="alpha/beta hydrolase"/>
    <property type="match status" value="1"/>
</dbReference>
<dbReference type="Gene3D" id="3.40.366.10">
    <property type="entry name" value="Malonyl-Coenzyme A Acyl Carrier Protein, domain 2"/>
    <property type="match status" value="1"/>
</dbReference>
<gene>
    <name evidence="10" type="ORF">CPLU01_07429</name>
</gene>
<dbReference type="SMART" id="SM00823">
    <property type="entry name" value="PKS_PP"/>
    <property type="match status" value="1"/>
</dbReference>
<dbReference type="InterPro" id="IPR049552">
    <property type="entry name" value="PKS_DH_N"/>
</dbReference>
<dbReference type="Pfam" id="PF00109">
    <property type="entry name" value="ketoacyl-synt"/>
    <property type="match status" value="1"/>
</dbReference>
<feature type="compositionally biased region" description="Polar residues" evidence="6">
    <location>
        <begin position="1"/>
        <end position="13"/>
    </location>
</feature>
<evidence type="ECO:0000259" key="9">
    <source>
        <dbReference type="PROSITE" id="PS52019"/>
    </source>
</evidence>
<keyword evidence="3" id="KW-0808">Transferase</keyword>
<dbReference type="NCBIfam" id="TIGR04532">
    <property type="entry name" value="PT_fungal_PKS"/>
    <property type="match status" value="1"/>
</dbReference>
<dbReference type="Pfam" id="PF14765">
    <property type="entry name" value="PS-DH"/>
    <property type="match status" value="1"/>
</dbReference>
<dbReference type="InterPro" id="IPR029063">
    <property type="entry name" value="SAM-dependent_MTases_sf"/>
</dbReference>
<dbReference type="Pfam" id="PF16073">
    <property type="entry name" value="SAT"/>
    <property type="match status" value="2"/>
</dbReference>
<dbReference type="InterPro" id="IPR049900">
    <property type="entry name" value="PKS_mFAS_DH"/>
</dbReference>
<evidence type="ECO:0000256" key="1">
    <source>
        <dbReference type="ARBA" id="ARBA00022450"/>
    </source>
</evidence>
<evidence type="ECO:0000313" key="10">
    <source>
        <dbReference type="EMBL" id="KAF6830254.1"/>
    </source>
</evidence>
<dbReference type="Pfam" id="PF02801">
    <property type="entry name" value="Ketoacyl-synt_C"/>
    <property type="match status" value="1"/>
</dbReference>
<keyword evidence="11" id="KW-1185">Reference proteome</keyword>
<dbReference type="InterPro" id="IPR016039">
    <property type="entry name" value="Thiolase-like"/>
</dbReference>
<evidence type="ECO:0000256" key="2">
    <source>
        <dbReference type="ARBA" id="ARBA00022553"/>
    </source>
</evidence>
<dbReference type="Gene3D" id="3.10.129.110">
    <property type="entry name" value="Polyketide synthase dehydratase"/>
    <property type="match status" value="1"/>
</dbReference>
<dbReference type="SMART" id="SM01294">
    <property type="entry name" value="PKS_PP_betabranch"/>
    <property type="match status" value="1"/>
</dbReference>
<feature type="region of interest" description="N-terminal hotdog fold" evidence="5">
    <location>
        <begin position="1476"/>
        <end position="1613"/>
    </location>
</feature>
<dbReference type="SUPFAM" id="SSF47336">
    <property type="entry name" value="ACP-like"/>
    <property type="match status" value="1"/>
</dbReference>
<dbReference type="Pfam" id="PF00698">
    <property type="entry name" value="Acyl_transf_1"/>
    <property type="match status" value="1"/>
</dbReference>
<dbReference type="Pfam" id="PF00975">
    <property type="entry name" value="Thioesterase"/>
    <property type="match status" value="1"/>
</dbReference>
<dbReference type="InterPro" id="IPR018201">
    <property type="entry name" value="Ketoacyl_synth_AS"/>
</dbReference>
<proteinExistence type="predicted"/>
<dbReference type="InterPro" id="IPR042104">
    <property type="entry name" value="PKS_dehydratase_sf"/>
</dbReference>
<feature type="domain" description="PKS/mFAS DH" evidence="9">
    <location>
        <begin position="1476"/>
        <end position="1785"/>
    </location>
</feature>
<dbReference type="Gene3D" id="3.40.47.10">
    <property type="match status" value="1"/>
</dbReference>
<dbReference type="SUPFAM" id="SSF53474">
    <property type="entry name" value="alpha/beta-Hydrolases"/>
    <property type="match status" value="1"/>
</dbReference>
<dbReference type="InterPro" id="IPR014030">
    <property type="entry name" value="Ketoacyl_synth_N"/>
</dbReference>
<organism evidence="10 11">
    <name type="scientific">Colletotrichum plurivorum</name>
    <dbReference type="NCBI Taxonomy" id="2175906"/>
    <lineage>
        <taxon>Eukaryota</taxon>
        <taxon>Fungi</taxon>
        <taxon>Dikarya</taxon>
        <taxon>Ascomycota</taxon>
        <taxon>Pezizomycotina</taxon>
        <taxon>Sordariomycetes</taxon>
        <taxon>Hypocreomycetidae</taxon>
        <taxon>Glomerellales</taxon>
        <taxon>Glomerellaceae</taxon>
        <taxon>Colletotrichum</taxon>
        <taxon>Colletotrichum orchidearum species complex</taxon>
    </lineage>
</organism>
<dbReference type="Proteomes" id="UP000654918">
    <property type="component" value="Unassembled WGS sequence"/>
</dbReference>
<dbReference type="SMART" id="SM00825">
    <property type="entry name" value="PKS_KS"/>
    <property type="match status" value="1"/>
</dbReference>
<dbReference type="PROSITE" id="PS00012">
    <property type="entry name" value="PHOSPHOPANTETHEINE"/>
    <property type="match status" value="1"/>
</dbReference>
<dbReference type="PROSITE" id="PS00606">
    <property type="entry name" value="KS3_1"/>
    <property type="match status" value="1"/>
</dbReference>
<dbReference type="InterPro" id="IPR006162">
    <property type="entry name" value="Ppantetheine_attach_site"/>
</dbReference>
<evidence type="ECO:0000256" key="3">
    <source>
        <dbReference type="ARBA" id="ARBA00022679"/>
    </source>
</evidence>
<dbReference type="InterPro" id="IPR032088">
    <property type="entry name" value="SAT"/>
</dbReference>
<feature type="domain" description="Carrier" evidence="7">
    <location>
        <begin position="1822"/>
        <end position="1899"/>
    </location>
</feature>
<dbReference type="PANTHER" id="PTHR43775">
    <property type="entry name" value="FATTY ACID SYNTHASE"/>
    <property type="match status" value="1"/>
</dbReference>
<evidence type="ECO:0000256" key="4">
    <source>
        <dbReference type="ARBA" id="ARBA00023268"/>
    </source>
</evidence>
<dbReference type="InterPro" id="IPR030918">
    <property type="entry name" value="PT_fungal_PKS"/>
</dbReference>
<feature type="region of interest" description="C-terminal hotdog fold" evidence="5">
    <location>
        <begin position="1633"/>
        <end position="1785"/>
    </location>
</feature>
<keyword evidence="4" id="KW-0511">Multifunctional enzyme</keyword>
<name>A0A8H6NEC3_9PEZI</name>
<dbReference type="Pfam" id="PF22621">
    <property type="entry name" value="CurL-like_PKS_C"/>
    <property type="match status" value="1"/>
</dbReference>
<dbReference type="InterPro" id="IPR001031">
    <property type="entry name" value="Thioesterase"/>
</dbReference>
<dbReference type="GO" id="GO:0004312">
    <property type="term" value="F:fatty acid synthase activity"/>
    <property type="evidence" value="ECO:0007669"/>
    <property type="project" value="TreeGrafter"/>
</dbReference>
<dbReference type="GO" id="GO:0006633">
    <property type="term" value="P:fatty acid biosynthetic process"/>
    <property type="evidence" value="ECO:0007669"/>
    <property type="project" value="InterPro"/>
</dbReference>
<dbReference type="GO" id="GO:0004315">
    <property type="term" value="F:3-oxoacyl-[acyl-carrier-protein] synthase activity"/>
    <property type="evidence" value="ECO:0007669"/>
    <property type="project" value="InterPro"/>
</dbReference>
<dbReference type="InterPro" id="IPR001227">
    <property type="entry name" value="Ac_transferase_dom_sf"/>
</dbReference>
<dbReference type="InterPro" id="IPR014043">
    <property type="entry name" value="Acyl_transferase_dom"/>
</dbReference>
<dbReference type="InterPro" id="IPR009081">
    <property type="entry name" value="PP-bd_ACP"/>
</dbReference>
<dbReference type="InterPro" id="IPR029058">
    <property type="entry name" value="AB_hydrolase_fold"/>
</dbReference>
<dbReference type="EMBL" id="WIGO01000096">
    <property type="protein sequence ID" value="KAF6830254.1"/>
    <property type="molecule type" value="Genomic_DNA"/>
</dbReference>
<dbReference type="SMART" id="SM00827">
    <property type="entry name" value="PKS_AT"/>
    <property type="match status" value="1"/>
</dbReference>
<sequence>MSPPTADSTSPADTTKGADAYNTTNLKTYDTLVFVVVTPYGWRCPTDKLIAFFNRNIARAADPYAKGSGQGVPPTRILDIGVDTGYFPARAPLPRWTEYVLADLNQDCLDVTLPVIERAHPEVGARARKVVGDFLAQGDEPKSIFCKTSALPAGGFDAVSLMFLLHCLPGPTARKVEAVGRMGRLLRPGGVVFGATILGKGVSRNPLARLVLWLNNYMGVFVALKMSTSHKTLLYFGDQTDSWIDGIDYIMKQAIATPWLRSFMSDMARRVKEETRVMEPAITESLGDFTSLFELAERYRDTTDEVGLANAILIYTMRAAMLLHRSTMQSLQILLHPLKSDGRPGWYLGLGGTGYLEGGPRDCPGTISDKFGKLLSRYMSLTPADCRDKGIPTTKRAQVGVTGDSWASIIGPPSVLEQFLGECPTVKDLPKNKLNIRSLQHAIPVTREDLDYITGNSDLVQRALAKQHRIWGTDDPHATYDSFAAVLRAAVSQSVAKPLDIVEVFTALNKHLACSKDIDIHIIGNSSHTPSLAAALKAPGRTVRVHHGIGAEREAEATNSSGRIAIVGMAGKGPGSDNLDEFWDVLMNGKDLAQEIPPDRFDLGEFFSAEHNHNGVRCSTAARFGCFMDKPGNFDARFFRISPREAIFLDPGHRQFLMRSYEALEMAGYSDGRTRHVDPHRVGVFYGQSNDDWHAMAHYTKGCDAYTLQGAQRAFGSGRLAFQMKWEGPTYSLDSACASTSSSIHLACISLLSHDIDMAVSGAANVVAYPHSWTSLSKSSMLSNTGNCKPFRDDANGYCRADFVGSVVLRRLDDAITHNDNILAVIGGSGRNHSGNSTSITTSDAAAQERLYRRVVRNSGVRPDEISYVEMHGTGTQIGDPAEIGAVSNIFKGRRAAPLMIGSIKGNIGHSEAAAGVSSLLKCIMMLNKGIVPPQAGMPQPLNSKFASLEQSGIVIPSQPTDFSAQERGPRRILLNNFDAAGGNACLLLEEFRRDNPPTDHGERVPWPSFVTVTSARTQASHQAMKKKLLGWLLGNPDVRIQDVAYTTTARRTHHPIRSTYVASTTQELISKLERDVDAVDAAPKSRGAAPKPIVFVFTGQGSHYAVMGSELYRTSRIFREKVDDCVRICSNNGFPAFLDLITDSDANLSTKGPAQTQLAVLTLEIALAALWRTEAGVEPSIVMGHSLGEYGALHVAGVLSLTDVLYLVGHRARLLSELCEPGSCAMLSAATSAETAQEYLDARRDAYCCISCSNSPRGTVIGGLADDIEQLKTDMADFRPKVLPVPFAFHSFQMNSILEQFVTLARGVTYSSPKVPVASTLLAAIVDKSGTFNAAYMGRQTRQQVQFCSTISNVKEKLGDAVWLEIGPSQVCGSFVRATLDPAPSPASIMSTLEKGVSPWVSFAGCSAKLYGQGVDIDWLRLYEPYAGDVRLLTLPTYAWDMQDFWITYTEKNAKGTQEVATPQAKPALISTCAQQVVEEKTTADGAEVTLRALVAKPALDALIQGHRIRGMGICPGSAFCDAALTAAKHVFRSSGRLGMTQNPALTIRTLALQRPLRRPEEGEEELLTTATVQGSSGSTASVSFSSSKYGLGGCTVILSEAESIRSLWDKTSFFISSRMGEIIRDAKEGRGHRVQPGIFYALFANTVEYDPAFKCLKEAFVSEDFQEAAAEIVLSSDPAGTSFTASPYRGESLVHLAGFVLNANPSRPRATETTFMMDNLESVEMPDPAALVPGKIYNTFARVSHRDEDSATCDVWVFDSISQKLVMQGSGLRFHEVSNTVLDRLLGKTKSLRKASVDITASVKAQVAASVEPHDALHVQHQWVASEVILESIARETGTDMSQLTDDIAVADVGVDSIMAIEITAAVKKQAGEDLQASFLLEYPTIGELRQAFGGVPIDVETDDSSSDGFASSASEDEDAGTSTPASCLTPGTTSNDVFDHKDTQKVTAVSSETITEISPPKPASPPPKARAILLHGRPGTGKTPMFMIADGTGTIATYIHLPPFKTDTPVFGIDSPFLRCPDQLTAEVGIVGAAKLIVDAIIESRPDGPLYVGGFSGGGMLGYEVSRQLADLGRTVDGLMIIDICSPRTKTETDLVKVQPETGWKMFQTIAAQDTFWSSTANSAPMQHLLGVFKAVATYHPEPMTAEQRPRKTVVIWAEKGLVSRCRDKPDLRRMLTDGGFPAEAYPGFMEDPALGALAWGFPDKIGSEGALGPNGWDKYVGETMCLSVDADHLDMPMPGHAHLMRGAIEQALSHFRERETS</sequence>
<protein>
    <submittedName>
        <fullName evidence="10">Beta-ketoacyl synthase domain-containing protein</fullName>
    </submittedName>
</protein>
<dbReference type="InterPro" id="IPR050091">
    <property type="entry name" value="PKS_NRPS_Biosynth_Enz"/>
</dbReference>
<feature type="domain" description="Ketosynthase family 3 (KS3)" evidence="8">
    <location>
        <begin position="561"/>
        <end position="991"/>
    </location>
</feature>